<proteinExistence type="predicted"/>
<evidence type="ECO:0000313" key="1">
    <source>
        <dbReference type="EMBL" id="UFP96309.1"/>
    </source>
</evidence>
<reference evidence="1 2" key="1">
    <citation type="journal article" date="2021" name="Genome Biol. Evol.">
        <title>Complete Genome Sequencing of a Novel Gloeobacter Species from a Waterfall Cave in Mexico.</title>
        <authorList>
            <person name="Saw J.H."/>
            <person name="Cardona T."/>
            <person name="Montejano G."/>
        </authorList>
    </citation>
    <scope>NUCLEOTIDE SEQUENCE [LARGE SCALE GENOMIC DNA]</scope>
    <source>
        <strain evidence="1">MG652769</strain>
    </source>
</reference>
<dbReference type="RefSeq" id="WP_230843554.1">
    <property type="nucleotide sequence ID" value="NZ_CP063845.1"/>
</dbReference>
<accession>A0ABY3PS97</accession>
<gene>
    <name evidence="1" type="ORF">ISF26_08910</name>
</gene>
<sequence length="127" mass="14710">MSTQTPALPTAQQIQTWNCEATRRYRDFELVLQFRHDRRGWQYSLHLEALPQASEWNLVPLVPQRTVWYPLELLWRPDGKSEPETFFDRYPEQVNLLVCPIDGSAPAAGAQGSPLKMLWHFLMLASG</sequence>
<dbReference type="EMBL" id="CP063845">
    <property type="protein sequence ID" value="UFP96309.1"/>
    <property type="molecule type" value="Genomic_DNA"/>
</dbReference>
<keyword evidence="2" id="KW-1185">Reference proteome</keyword>
<name>A0ABY3PS97_9CYAN</name>
<protein>
    <submittedName>
        <fullName evidence="1">Uncharacterized protein</fullName>
    </submittedName>
</protein>
<organism evidence="1 2">
    <name type="scientific">Gloeobacter morelensis MG652769</name>
    <dbReference type="NCBI Taxonomy" id="2781736"/>
    <lineage>
        <taxon>Bacteria</taxon>
        <taxon>Bacillati</taxon>
        <taxon>Cyanobacteriota</taxon>
        <taxon>Cyanophyceae</taxon>
        <taxon>Gloeobacterales</taxon>
        <taxon>Gloeobacteraceae</taxon>
        <taxon>Gloeobacter</taxon>
        <taxon>Gloeobacter morelensis</taxon>
    </lineage>
</organism>
<evidence type="ECO:0000313" key="2">
    <source>
        <dbReference type="Proteomes" id="UP001054846"/>
    </source>
</evidence>
<dbReference type="Proteomes" id="UP001054846">
    <property type="component" value="Chromosome"/>
</dbReference>